<dbReference type="AlphaFoldDB" id="A0A1I7NEC6"/>
<evidence type="ECO:0000313" key="2">
    <source>
        <dbReference type="Proteomes" id="UP000199423"/>
    </source>
</evidence>
<keyword evidence="2" id="KW-1185">Reference proteome</keyword>
<organism evidence="1 2">
    <name type="scientific">Hyphomicrobium facile</name>
    <dbReference type="NCBI Taxonomy" id="51670"/>
    <lineage>
        <taxon>Bacteria</taxon>
        <taxon>Pseudomonadati</taxon>
        <taxon>Pseudomonadota</taxon>
        <taxon>Alphaproteobacteria</taxon>
        <taxon>Hyphomicrobiales</taxon>
        <taxon>Hyphomicrobiaceae</taxon>
        <taxon>Hyphomicrobium</taxon>
    </lineage>
</organism>
<dbReference type="InterPro" id="IPR007523">
    <property type="entry name" value="NDUFAF3/AAMDC"/>
</dbReference>
<protein>
    <submittedName>
        <fullName evidence="1">Uncharacterized conserved protein, contains Mth938-like domain</fullName>
    </submittedName>
</protein>
<dbReference type="STRING" id="51670.SAMN04488557_1809"/>
<dbReference type="Pfam" id="PF04430">
    <property type="entry name" value="DUF498"/>
    <property type="match status" value="1"/>
</dbReference>
<dbReference type="Proteomes" id="UP000199423">
    <property type="component" value="Unassembled WGS sequence"/>
</dbReference>
<dbReference type="PANTHER" id="PTHR21192:SF2">
    <property type="entry name" value="NADH DEHYDROGENASE [UBIQUINONE] 1 ALPHA SUBCOMPLEX ASSEMBLY FACTOR 3"/>
    <property type="match status" value="1"/>
</dbReference>
<dbReference type="RefSeq" id="WP_092867201.1">
    <property type="nucleotide sequence ID" value="NZ_FPCH01000002.1"/>
</dbReference>
<dbReference type="InterPro" id="IPR036748">
    <property type="entry name" value="MTH938-like_sf"/>
</dbReference>
<reference evidence="2" key="1">
    <citation type="submission" date="2016-10" db="EMBL/GenBank/DDBJ databases">
        <authorList>
            <person name="Varghese N."/>
            <person name="Submissions S."/>
        </authorList>
    </citation>
    <scope>NUCLEOTIDE SEQUENCE [LARGE SCALE GENOMIC DNA]</scope>
    <source>
        <strain evidence="2">DSM 1565</strain>
    </source>
</reference>
<dbReference type="Gene3D" id="3.40.1230.10">
    <property type="entry name" value="MTH938-like"/>
    <property type="match status" value="1"/>
</dbReference>
<dbReference type="SUPFAM" id="SSF64076">
    <property type="entry name" value="MTH938-like"/>
    <property type="match status" value="1"/>
</dbReference>
<gene>
    <name evidence="1" type="ORF">SAMN04488557_1809</name>
</gene>
<dbReference type="PANTHER" id="PTHR21192">
    <property type="entry name" value="NUCLEAR PROTEIN E3-3"/>
    <property type="match status" value="1"/>
</dbReference>
<evidence type="ECO:0000313" key="1">
    <source>
        <dbReference type="EMBL" id="SFV33024.1"/>
    </source>
</evidence>
<dbReference type="OrthoDB" id="7351393at2"/>
<dbReference type="CDD" id="cd00248">
    <property type="entry name" value="Mth938-like"/>
    <property type="match status" value="1"/>
</dbReference>
<accession>A0A1I7NEC6</accession>
<sequence length="125" mass="13375">MTPEVARYPYETAITAYGNGGFRFAEMSHRGSIICLPSGVYAWGATNAEELDAEDIDFLLSRLDPPITVLLGTGEKQLWPSPEVYSAFAKAGIGLEPMSTGAAARTYNILIAEKRPIAAALIAVP</sequence>
<name>A0A1I7NEC6_9HYPH</name>
<dbReference type="EMBL" id="FPCH01000002">
    <property type="protein sequence ID" value="SFV33024.1"/>
    <property type="molecule type" value="Genomic_DNA"/>
</dbReference>
<proteinExistence type="predicted"/>